<comment type="similarity">
    <text evidence="1 5">Belongs to the peptidase S41A family.</text>
</comment>
<dbReference type="InterPro" id="IPR036034">
    <property type="entry name" value="PDZ_sf"/>
</dbReference>
<dbReference type="GO" id="GO:0006508">
    <property type="term" value="P:proteolysis"/>
    <property type="evidence" value="ECO:0007669"/>
    <property type="project" value="UniProtKB-KW"/>
</dbReference>
<feature type="transmembrane region" description="Helical" evidence="6">
    <location>
        <begin position="33"/>
        <end position="51"/>
    </location>
</feature>
<dbReference type="InterPro" id="IPR005151">
    <property type="entry name" value="Tail-specific_protease"/>
</dbReference>
<dbReference type="GO" id="GO:0004175">
    <property type="term" value="F:endopeptidase activity"/>
    <property type="evidence" value="ECO:0007669"/>
    <property type="project" value="TreeGrafter"/>
</dbReference>
<feature type="domain" description="Tail specific protease" evidence="8">
    <location>
        <begin position="228"/>
        <end position="437"/>
    </location>
</feature>
<keyword evidence="6" id="KW-0812">Transmembrane</keyword>
<dbReference type="CDD" id="cd07560">
    <property type="entry name" value="Peptidase_S41_CPP"/>
    <property type="match status" value="1"/>
</dbReference>
<dbReference type="Gene3D" id="3.90.226.10">
    <property type="entry name" value="2-enoyl-CoA Hydratase, Chain A, domain 1"/>
    <property type="match status" value="1"/>
</dbReference>
<keyword evidence="6" id="KW-0472">Membrane</keyword>
<dbReference type="GO" id="GO:0030288">
    <property type="term" value="C:outer membrane-bounded periplasmic space"/>
    <property type="evidence" value="ECO:0007669"/>
    <property type="project" value="TreeGrafter"/>
</dbReference>
<dbReference type="Gene3D" id="2.30.42.10">
    <property type="match status" value="1"/>
</dbReference>
<keyword evidence="6" id="KW-1133">Transmembrane helix</keyword>
<name>A0A2H0B666_9BACT</name>
<organism evidence="9 10">
    <name type="scientific">Candidatus Beckwithbacteria bacterium CG23_combo_of_CG06-09_8_20_14_all_34_8</name>
    <dbReference type="NCBI Taxonomy" id="1974497"/>
    <lineage>
        <taxon>Bacteria</taxon>
        <taxon>Candidatus Beckwithiibacteriota</taxon>
    </lineage>
</organism>
<dbReference type="AlphaFoldDB" id="A0A2H0B666"/>
<keyword evidence="3 5" id="KW-0378">Hydrolase</keyword>
<dbReference type="SMART" id="SM00228">
    <property type="entry name" value="PDZ"/>
    <property type="match status" value="1"/>
</dbReference>
<evidence type="ECO:0000256" key="1">
    <source>
        <dbReference type="ARBA" id="ARBA00009179"/>
    </source>
</evidence>
<feature type="domain" description="PDZ" evidence="7">
    <location>
        <begin position="149"/>
        <end position="226"/>
    </location>
</feature>
<evidence type="ECO:0000256" key="3">
    <source>
        <dbReference type="ARBA" id="ARBA00022801"/>
    </source>
</evidence>
<gene>
    <name evidence="9" type="ORF">COX08_02445</name>
</gene>
<dbReference type="Pfam" id="PF03572">
    <property type="entry name" value="Peptidase_S41"/>
    <property type="match status" value="1"/>
</dbReference>
<dbReference type="EMBL" id="PCSR01000055">
    <property type="protein sequence ID" value="PIP53173.1"/>
    <property type="molecule type" value="Genomic_DNA"/>
</dbReference>
<evidence type="ECO:0000313" key="10">
    <source>
        <dbReference type="Proteomes" id="UP000229459"/>
    </source>
</evidence>
<evidence type="ECO:0000256" key="5">
    <source>
        <dbReference type="RuleBase" id="RU004404"/>
    </source>
</evidence>
<evidence type="ECO:0000256" key="4">
    <source>
        <dbReference type="ARBA" id="ARBA00022825"/>
    </source>
</evidence>
<dbReference type="SUPFAM" id="SSF50156">
    <property type="entry name" value="PDZ domain-like"/>
    <property type="match status" value="1"/>
</dbReference>
<dbReference type="InterPro" id="IPR001478">
    <property type="entry name" value="PDZ"/>
</dbReference>
<dbReference type="InterPro" id="IPR004447">
    <property type="entry name" value="Peptidase_S41A"/>
</dbReference>
<evidence type="ECO:0000313" key="9">
    <source>
        <dbReference type="EMBL" id="PIP53173.1"/>
    </source>
</evidence>
<evidence type="ECO:0000256" key="2">
    <source>
        <dbReference type="ARBA" id="ARBA00022670"/>
    </source>
</evidence>
<evidence type="ECO:0000259" key="8">
    <source>
        <dbReference type="SMART" id="SM00245"/>
    </source>
</evidence>
<keyword evidence="4 5" id="KW-0720">Serine protease</keyword>
<evidence type="ECO:0000259" key="7">
    <source>
        <dbReference type="SMART" id="SM00228"/>
    </source>
</evidence>
<dbReference type="CDD" id="cd06782">
    <property type="entry name" value="cpPDZ_CPP-like"/>
    <property type="match status" value="1"/>
</dbReference>
<dbReference type="Proteomes" id="UP000229459">
    <property type="component" value="Unassembled WGS sequence"/>
</dbReference>
<reference evidence="9 10" key="1">
    <citation type="submission" date="2017-09" db="EMBL/GenBank/DDBJ databases">
        <title>Depth-based differentiation of microbial function through sediment-hosted aquifers and enrichment of novel symbionts in the deep terrestrial subsurface.</title>
        <authorList>
            <person name="Probst A.J."/>
            <person name="Ladd B."/>
            <person name="Jarett J.K."/>
            <person name="Geller-Mcgrath D.E."/>
            <person name="Sieber C.M."/>
            <person name="Emerson J.B."/>
            <person name="Anantharaman K."/>
            <person name="Thomas B.C."/>
            <person name="Malmstrom R."/>
            <person name="Stieglmeier M."/>
            <person name="Klingl A."/>
            <person name="Woyke T."/>
            <person name="Ryan C.M."/>
            <person name="Banfield J.F."/>
        </authorList>
    </citation>
    <scope>NUCLEOTIDE SEQUENCE [LARGE SCALE GENOMIC DNA]</scope>
    <source>
        <strain evidence="9">CG23_combo_of_CG06-09_8_20_14_all_34_8</strain>
    </source>
</reference>
<sequence length="459" mass="50239">MAENVTDHIRDNKVLIEPQTNSRPMTLKFIRNSSLLLCAILIALGVGWYIGNHNIKGLADLVSVAKNPTATVQTINRSQPDNSNVDMSLFWEVWDKLERNFLFKDRINYQKMVYGAISGMTSSLGDPYTAFFPPQENTTSKQNLNGSFGGVGIELGYSKSQLIVIAPISGMPAEKAGVMAGDYILKIVDEAKAISKDTYNLNINDAVNYIRGEEGTKVKLTLLHENASEPYEVELTRDTIVVPSVEVEFGKIAGNKFVKGDEAATVSGKLIAHLRLSRFGELTDEQWDKSIQQILEKNDQIGGVVLDVRNNPGGYMQGAVNLAAEFLPSGSVIVKQISTQEPDQTFRTQRMGRLLTIPLVVLMNKGSASASEILAGSLQDHQRAKLIGTQSFGKGIIQSAEDLDTNGAGLHITIAKWLTPDDNWVHEKGLTPDVPVELDPKQPTVDIQLIKAAEVVLKP</sequence>
<dbReference type="FunFam" id="2.30.42.10:FF:000063">
    <property type="entry name" value="Peptidase, S41 family"/>
    <property type="match status" value="1"/>
</dbReference>
<dbReference type="NCBIfam" id="TIGR00225">
    <property type="entry name" value="prc"/>
    <property type="match status" value="1"/>
</dbReference>
<dbReference type="GO" id="GO:0008236">
    <property type="term" value="F:serine-type peptidase activity"/>
    <property type="evidence" value="ECO:0007669"/>
    <property type="project" value="UniProtKB-KW"/>
</dbReference>
<dbReference type="PANTHER" id="PTHR32060">
    <property type="entry name" value="TAIL-SPECIFIC PROTEASE"/>
    <property type="match status" value="1"/>
</dbReference>
<dbReference type="SMART" id="SM00245">
    <property type="entry name" value="TSPc"/>
    <property type="match status" value="1"/>
</dbReference>
<evidence type="ECO:0008006" key="11">
    <source>
        <dbReference type="Google" id="ProtNLM"/>
    </source>
</evidence>
<protein>
    <recommendedName>
        <fullName evidence="11">PDZ domain-containing protein</fullName>
    </recommendedName>
</protein>
<accession>A0A2H0B666</accession>
<dbReference type="Gene3D" id="3.30.750.44">
    <property type="match status" value="1"/>
</dbReference>
<keyword evidence="2 5" id="KW-0645">Protease</keyword>
<dbReference type="InterPro" id="IPR029045">
    <property type="entry name" value="ClpP/crotonase-like_dom_sf"/>
</dbReference>
<dbReference type="PANTHER" id="PTHR32060:SF30">
    <property type="entry name" value="CARBOXY-TERMINAL PROCESSING PROTEASE CTPA"/>
    <property type="match status" value="1"/>
</dbReference>
<dbReference type="GO" id="GO:0007165">
    <property type="term" value="P:signal transduction"/>
    <property type="evidence" value="ECO:0007669"/>
    <property type="project" value="TreeGrafter"/>
</dbReference>
<evidence type="ECO:0000256" key="6">
    <source>
        <dbReference type="SAM" id="Phobius"/>
    </source>
</evidence>
<comment type="caution">
    <text evidence="9">The sequence shown here is derived from an EMBL/GenBank/DDBJ whole genome shotgun (WGS) entry which is preliminary data.</text>
</comment>
<proteinExistence type="inferred from homology"/>
<dbReference type="SUPFAM" id="SSF52096">
    <property type="entry name" value="ClpP/crotonase"/>
    <property type="match status" value="1"/>
</dbReference>